<dbReference type="STRING" id="1884381.SAMN05518846_12315"/>
<dbReference type="Proteomes" id="UP000198915">
    <property type="component" value="Unassembled WGS sequence"/>
</dbReference>
<evidence type="ECO:0000256" key="2">
    <source>
        <dbReference type="ARBA" id="ARBA00023002"/>
    </source>
</evidence>
<protein>
    <submittedName>
        <fullName evidence="4">5,6-dimethylbenzimidazole synthase</fullName>
    </submittedName>
</protein>
<dbReference type="InterPro" id="IPR029479">
    <property type="entry name" value="Nitroreductase"/>
</dbReference>
<dbReference type="Pfam" id="PF00881">
    <property type="entry name" value="Nitroreductase"/>
    <property type="match status" value="1"/>
</dbReference>
<comment type="similarity">
    <text evidence="1">Belongs to the nitroreductase family.</text>
</comment>
<proteinExistence type="inferred from homology"/>
<dbReference type="Gene3D" id="3.40.109.10">
    <property type="entry name" value="NADH Oxidase"/>
    <property type="match status" value="1"/>
</dbReference>
<dbReference type="SUPFAM" id="SSF55469">
    <property type="entry name" value="FMN-dependent nitroreductase-like"/>
    <property type="match status" value="1"/>
</dbReference>
<evidence type="ECO:0000259" key="3">
    <source>
        <dbReference type="Pfam" id="PF00881"/>
    </source>
</evidence>
<organism evidence="4 5">
    <name type="scientific">Brevibacillus centrosporus</name>
    <dbReference type="NCBI Taxonomy" id="54910"/>
    <lineage>
        <taxon>Bacteria</taxon>
        <taxon>Bacillati</taxon>
        <taxon>Bacillota</taxon>
        <taxon>Bacilli</taxon>
        <taxon>Bacillales</taxon>
        <taxon>Paenibacillaceae</taxon>
        <taxon>Brevibacillus</taxon>
    </lineage>
</organism>
<dbReference type="PANTHER" id="PTHR43673:SF10">
    <property type="entry name" value="NADH DEHYDROGENASE_NAD(P)H NITROREDUCTASE XCC3605-RELATED"/>
    <property type="match status" value="1"/>
</dbReference>
<evidence type="ECO:0000313" key="5">
    <source>
        <dbReference type="Proteomes" id="UP000198915"/>
    </source>
</evidence>
<dbReference type="RefSeq" id="WP_092276297.1">
    <property type="nucleotide sequence ID" value="NZ_BJOE01000002.1"/>
</dbReference>
<keyword evidence="2" id="KW-0560">Oxidoreductase</keyword>
<dbReference type="PANTHER" id="PTHR43673">
    <property type="entry name" value="NAD(P)H NITROREDUCTASE YDGI-RELATED"/>
    <property type="match status" value="1"/>
</dbReference>
<accession>A0A1I4D7N0</accession>
<name>A0A1I4D7N0_9BACL</name>
<dbReference type="InterPro" id="IPR000415">
    <property type="entry name" value="Nitroreductase-like"/>
</dbReference>
<dbReference type="AlphaFoldDB" id="A0A1I4D7N0"/>
<evidence type="ECO:0000256" key="1">
    <source>
        <dbReference type="ARBA" id="ARBA00007118"/>
    </source>
</evidence>
<keyword evidence="5" id="KW-1185">Reference proteome</keyword>
<gene>
    <name evidence="4" type="ORF">SAMN05518846_12315</name>
</gene>
<reference evidence="5" key="1">
    <citation type="submission" date="2016-10" db="EMBL/GenBank/DDBJ databases">
        <authorList>
            <person name="Varghese N."/>
            <person name="Submissions S."/>
        </authorList>
    </citation>
    <scope>NUCLEOTIDE SEQUENCE [LARGE SCALE GENOMIC DNA]</scope>
    <source>
        <strain evidence="5">OK042</strain>
    </source>
</reference>
<sequence length="187" mass="21029">MIALVHTENAEWHNVMNMIINVRSYLEAPVPEQALNEVFHAFTLGPSLANTQPWELLLVTTSEEREKLIAATLDPFLSPDSYGGQAWLKSAPVIVVVMLEKRRALVRLGERGEIFAIQDTFSAIQNARLSAAVHGLSTSVIREFDPQILHKNLELPWYIEPIAILTIGYSEEEKEIPPRLTVAEIFT</sequence>
<feature type="domain" description="Nitroreductase" evidence="3">
    <location>
        <begin position="22"/>
        <end position="169"/>
    </location>
</feature>
<dbReference type="GO" id="GO:0016491">
    <property type="term" value="F:oxidoreductase activity"/>
    <property type="evidence" value="ECO:0007669"/>
    <property type="project" value="UniProtKB-KW"/>
</dbReference>
<evidence type="ECO:0000313" key="4">
    <source>
        <dbReference type="EMBL" id="SFK89522.1"/>
    </source>
</evidence>
<dbReference type="EMBL" id="FORT01000023">
    <property type="protein sequence ID" value="SFK89522.1"/>
    <property type="molecule type" value="Genomic_DNA"/>
</dbReference>